<keyword evidence="1" id="KW-1133">Transmembrane helix</keyword>
<evidence type="ECO:0000313" key="2">
    <source>
        <dbReference type="EMBL" id="DAD66064.1"/>
    </source>
</evidence>
<proteinExistence type="predicted"/>
<dbReference type="EMBL" id="BK014653">
    <property type="protein sequence ID" value="DAD66064.1"/>
    <property type="molecule type" value="Genomic_DNA"/>
</dbReference>
<name>A0A8S5L7Y4_9CAUD</name>
<feature type="transmembrane region" description="Helical" evidence="1">
    <location>
        <begin position="7"/>
        <end position="26"/>
    </location>
</feature>
<keyword evidence="1" id="KW-0812">Transmembrane</keyword>
<accession>A0A8S5L7Y4</accession>
<organism evidence="2">
    <name type="scientific">Siphoviridae sp. ctDmQ3</name>
    <dbReference type="NCBI Taxonomy" id="2823570"/>
    <lineage>
        <taxon>Viruses</taxon>
        <taxon>Duplodnaviria</taxon>
        <taxon>Heunggongvirae</taxon>
        <taxon>Uroviricota</taxon>
        <taxon>Caudoviricetes</taxon>
    </lineage>
</organism>
<keyword evidence="1" id="KW-0472">Membrane</keyword>
<evidence type="ECO:0000256" key="1">
    <source>
        <dbReference type="SAM" id="Phobius"/>
    </source>
</evidence>
<sequence>MVKARKIGLLNILRLSFYLRFTYFGYVSKREKI</sequence>
<reference evidence="2" key="1">
    <citation type="journal article" date="2021" name="Proc. Natl. Acad. Sci. U.S.A.">
        <title>A Catalog of Tens of Thousands of Viruses from Human Metagenomes Reveals Hidden Associations with Chronic Diseases.</title>
        <authorList>
            <person name="Tisza M.J."/>
            <person name="Buck C.B."/>
        </authorList>
    </citation>
    <scope>NUCLEOTIDE SEQUENCE</scope>
    <source>
        <strain evidence="2">CtDmQ3</strain>
    </source>
</reference>
<protein>
    <submittedName>
        <fullName evidence="2">Uncharacterized protein</fullName>
    </submittedName>
</protein>